<dbReference type="Pfam" id="PF00300">
    <property type="entry name" value="His_Phos_1"/>
    <property type="match status" value="1"/>
</dbReference>
<dbReference type="Proteomes" id="UP001524478">
    <property type="component" value="Unassembled WGS sequence"/>
</dbReference>
<dbReference type="SMART" id="SM00855">
    <property type="entry name" value="PGAM"/>
    <property type="match status" value="1"/>
</dbReference>
<dbReference type="PANTHER" id="PTHR48100">
    <property type="entry name" value="BROAD-SPECIFICITY PHOSPHATASE YOR283W-RELATED"/>
    <property type="match status" value="1"/>
</dbReference>
<dbReference type="PANTHER" id="PTHR48100:SF59">
    <property type="entry name" value="ADENOSYLCOBALAMIN_ALPHA-RIBAZOLE PHOSPHATASE"/>
    <property type="match status" value="1"/>
</dbReference>
<dbReference type="InterPro" id="IPR050275">
    <property type="entry name" value="PGM_Phosphatase"/>
</dbReference>
<accession>A0ABT1SE16</accession>
<comment type="caution">
    <text evidence="1">The sequence shown here is derived from an EMBL/GenBank/DDBJ whole genome shotgun (WGS) entry which is preliminary data.</text>
</comment>
<sequence>MKIEMYTNIYLVRHAEVDYIPDEYSRPLSEKGNNDALKLTELFKEYDVSRVISSPYLRAINTIRGIAEDRGITIEIIYDFRERKIANYPIEDFISFTRQQWNNFNYCLETGENLNEVQARGIDALKSILERYNEEDIVIGTHGTILGVILNFFNKRYDYDFWKSMKMPDIFKLQFKDGNIESIINIKI</sequence>
<evidence type="ECO:0000313" key="1">
    <source>
        <dbReference type="EMBL" id="MCQ4924555.1"/>
    </source>
</evidence>
<dbReference type="InterPro" id="IPR013078">
    <property type="entry name" value="His_Pase_superF_clade-1"/>
</dbReference>
<organism evidence="1 2">
    <name type="scientific">Tissierella carlieri</name>
    <dbReference type="NCBI Taxonomy" id="689904"/>
    <lineage>
        <taxon>Bacteria</taxon>
        <taxon>Bacillati</taxon>
        <taxon>Bacillota</taxon>
        <taxon>Tissierellia</taxon>
        <taxon>Tissierellales</taxon>
        <taxon>Tissierellaceae</taxon>
        <taxon>Tissierella</taxon>
    </lineage>
</organism>
<dbReference type="RefSeq" id="WP_216555994.1">
    <property type="nucleotide sequence ID" value="NZ_JAHLOH010000017.1"/>
</dbReference>
<protein>
    <submittedName>
        <fullName evidence="1">Histidine phosphatase family protein</fullName>
    </submittedName>
</protein>
<dbReference type="CDD" id="cd07067">
    <property type="entry name" value="HP_PGM_like"/>
    <property type="match status" value="1"/>
</dbReference>
<keyword evidence="2" id="KW-1185">Reference proteome</keyword>
<gene>
    <name evidence="1" type="ORF">NE686_15745</name>
</gene>
<name>A0ABT1SE16_9FIRM</name>
<dbReference type="EMBL" id="JANGAC010000013">
    <property type="protein sequence ID" value="MCQ4924555.1"/>
    <property type="molecule type" value="Genomic_DNA"/>
</dbReference>
<evidence type="ECO:0000313" key="2">
    <source>
        <dbReference type="Proteomes" id="UP001524478"/>
    </source>
</evidence>
<reference evidence="1 2" key="1">
    <citation type="submission" date="2022-06" db="EMBL/GenBank/DDBJ databases">
        <title>Isolation of gut microbiota from human fecal samples.</title>
        <authorList>
            <person name="Pamer E.G."/>
            <person name="Barat B."/>
            <person name="Waligurski E."/>
            <person name="Medina S."/>
            <person name="Paddock L."/>
            <person name="Mostad J."/>
        </authorList>
    </citation>
    <scope>NUCLEOTIDE SEQUENCE [LARGE SCALE GENOMIC DNA]</scope>
    <source>
        <strain evidence="1 2">DFI.7.95</strain>
    </source>
</reference>
<proteinExistence type="predicted"/>